<dbReference type="AlphaFoldDB" id="A0A730IBW9"/>
<dbReference type="EMBL" id="DAARSO010000116">
    <property type="protein sequence ID" value="HAE3772754.1"/>
    <property type="molecule type" value="Genomic_DNA"/>
</dbReference>
<organism evidence="1">
    <name type="scientific">Salmonella paratyphi A</name>
    <dbReference type="NCBI Taxonomy" id="54388"/>
    <lineage>
        <taxon>Bacteria</taxon>
        <taxon>Pseudomonadati</taxon>
        <taxon>Pseudomonadota</taxon>
        <taxon>Gammaproteobacteria</taxon>
        <taxon>Enterobacterales</taxon>
        <taxon>Enterobacteriaceae</taxon>
        <taxon>Salmonella</taxon>
    </lineage>
</organism>
<sequence length="63" mass="7202">DGMRPSVKPGFSCQEEGKNQGELIVLHHRVAFHPLWQRGIANPSGELHLRYRLSRSPERPLSE</sequence>
<feature type="non-terminal residue" evidence="1">
    <location>
        <position position="1"/>
    </location>
</feature>
<protein>
    <submittedName>
        <fullName evidence="1">Uncharacterized protein</fullName>
    </submittedName>
</protein>
<reference evidence="1" key="1">
    <citation type="journal article" date="2018" name="Genome Biol.">
        <title>SKESA: strategic k-mer extension for scrupulous assemblies.</title>
        <authorList>
            <person name="Souvorov A."/>
            <person name="Agarwala R."/>
            <person name="Lipman D.J."/>
        </authorList>
    </citation>
    <scope>NUCLEOTIDE SEQUENCE</scope>
    <source>
        <strain evidence="1">12-7276</strain>
    </source>
</reference>
<name>A0A730IBW9_SALPT</name>
<gene>
    <name evidence="1" type="ORF">G4A11_004521</name>
</gene>
<proteinExistence type="predicted"/>
<reference evidence="1" key="2">
    <citation type="submission" date="2018-07" db="EMBL/GenBank/DDBJ databases">
        <authorList>
            <consortium name="NCBI Pathogen Detection Project"/>
        </authorList>
    </citation>
    <scope>NUCLEOTIDE SEQUENCE</scope>
    <source>
        <strain evidence="1">12-7276</strain>
    </source>
</reference>
<comment type="caution">
    <text evidence="1">The sequence shown here is derived from an EMBL/GenBank/DDBJ whole genome shotgun (WGS) entry which is preliminary data.</text>
</comment>
<accession>A0A730IBW9</accession>
<evidence type="ECO:0000313" key="1">
    <source>
        <dbReference type="EMBL" id="HAE3772754.1"/>
    </source>
</evidence>